<dbReference type="InterPro" id="IPR011004">
    <property type="entry name" value="Trimer_LpxA-like_sf"/>
</dbReference>
<dbReference type="Pfam" id="PF00132">
    <property type="entry name" value="Hexapep"/>
    <property type="match status" value="1"/>
</dbReference>
<dbReference type="PANTHER" id="PTHR23416">
    <property type="entry name" value="SIALIC ACID SYNTHASE-RELATED"/>
    <property type="match status" value="1"/>
</dbReference>
<dbReference type="SUPFAM" id="SSF51161">
    <property type="entry name" value="Trimeric LpxA-like enzymes"/>
    <property type="match status" value="1"/>
</dbReference>
<dbReference type="InterPro" id="IPR001451">
    <property type="entry name" value="Hexapep"/>
</dbReference>
<dbReference type="Proteomes" id="UP000199267">
    <property type="component" value="Unassembled WGS sequence"/>
</dbReference>
<organism evidence="1 2">
    <name type="scientific">Azotobacter beijerinckii</name>
    <dbReference type="NCBI Taxonomy" id="170623"/>
    <lineage>
        <taxon>Bacteria</taxon>
        <taxon>Pseudomonadati</taxon>
        <taxon>Pseudomonadota</taxon>
        <taxon>Gammaproteobacteria</taxon>
        <taxon>Pseudomonadales</taxon>
        <taxon>Pseudomonadaceae</taxon>
        <taxon>Azotobacter</taxon>
    </lineage>
</organism>
<dbReference type="Gene3D" id="2.160.10.10">
    <property type="entry name" value="Hexapeptide repeat proteins"/>
    <property type="match status" value="1"/>
</dbReference>
<evidence type="ECO:0000313" key="1">
    <source>
        <dbReference type="EMBL" id="SER35078.1"/>
    </source>
</evidence>
<sequence length="291" mass="32749">MQQAISLYKQYLALCKQHNSKPVFFNDLLSQTGEPPGATIDKRTCAVSTYYSGKPTIQKLTTIGNTKTNIKLVFGWEAKVENVLITAYNSDFTIFFSPYCEIKNLTIQAFDQKNAIYIGAGTTINSCNFLTQGDNTYIFIGHDCMFSTNVHIRTSDSHSLFSYSSGDRFNPDMSVSLGDHVWVGRHVTINKGSQIADDTIIGQHAVISGTTDASCCYAGIPAKLVKQDVTWDRTSVAHRSLIEATYPHRPRQRFIDNFFTNGNSFCGNQNQPQEIDQDYKTPNKSYRWLKR</sequence>
<gene>
    <name evidence="1" type="ORF">SAMN04244573_03437</name>
</gene>
<accession>A0A1H9NGR2</accession>
<dbReference type="GO" id="GO:0016740">
    <property type="term" value="F:transferase activity"/>
    <property type="evidence" value="ECO:0007669"/>
    <property type="project" value="UniProtKB-KW"/>
</dbReference>
<proteinExistence type="predicted"/>
<dbReference type="PANTHER" id="PTHR23416:SF78">
    <property type="entry name" value="LIPOPOLYSACCHARIDE BIOSYNTHESIS O-ACETYL TRANSFERASE WBBJ-RELATED"/>
    <property type="match status" value="1"/>
</dbReference>
<keyword evidence="1" id="KW-0808">Transferase</keyword>
<dbReference type="RefSeq" id="WP_090624081.1">
    <property type="nucleotide sequence ID" value="NZ_FOFJ01000044.1"/>
</dbReference>
<dbReference type="InterPro" id="IPR051159">
    <property type="entry name" value="Hexapeptide_acetyltransf"/>
</dbReference>
<protein>
    <submittedName>
        <fullName evidence="1">Acetyltransferase (Isoleucine patch superfamily)</fullName>
    </submittedName>
</protein>
<name>A0A1H9NGR2_9GAMM</name>
<dbReference type="EMBL" id="FOFJ01000044">
    <property type="protein sequence ID" value="SER35078.1"/>
    <property type="molecule type" value="Genomic_DNA"/>
</dbReference>
<reference evidence="1 2" key="1">
    <citation type="submission" date="2016-10" db="EMBL/GenBank/DDBJ databases">
        <authorList>
            <person name="de Groot N.N."/>
        </authorList>
    </citation>
    <scope>NUCLEOTIDE SEQUENCE [LARGE SCALE GENOMIC DNA]</scope>
    <source>
        <strain evidence="1 2">DSM 378</strain>
    </source>
</reference>
<dbReference type="AlphaFoldDB" id="A0A1H9NGR2"/>
<evidence type="ECO:0000313" key="2">
    <source>
        <dbReference type="Proteomes" id="UP000199267"/>
    </source>
</evidence>